<feature type="transmembrane region" description="Helical" evidence="8">
    <location>
        <begin position="34"/>
        <end position="55"/>
    </location>
</feature>
<protein>
    <submittedName>
        <fullName evidence="9">Purine-cytosine permease-like transporter</fullName>
    </submittedName>
</protein>
<dbReference type="GO" id="GO:0005886">
    <property type="term" value="C:plasma membrane"/>
    <property type="evidence" value="ECO:0007669"/>
    <property type="project" value="TreeGrafter"/>
</dbReference>
<evidence type="ECO:0000313" key="10">
    <source>
        <dbReference type="Proteomes" id="UP000263595"/>
    </source>
</evidence>
<name>A0A383RWP9_9PSED</name>
<dbReference type="Gene3D" id="1.10.4160.10">
    <property type="entry name" value="Hydantoin permease"/>
    <property type="match status" value="1"/>
</dbReference>
<evidence type="ECO:0000256" key="8">
    <source>
        <dbReference type="SAM" id="Phobius"/>
    </source>
</evidence>
<reference evidence="10" key="1">
    <citation type="submission" date="2018-08" db="EMBL/GenBank/DDBJ databases">
        <authorList>
            <person name="Blom J."/>
        </authorList>
    </citation>
    <scope>NUCLEOTIDE SEQUENCE [LARGE SCALE GENOMIC DNA]</scope>
    <source>
        <strain evidence="10">CCOS 865</strain>
    </source>
</reference>
<sequence length="511" mass="54765">MSHQQDKHVSLTRIETFGVERIPDHERCATPFDLFRMIFGGANTFATCMLGAFPVLFGLSFWAGAASIVLGVLLGSIILSPVSLLGPINGTNNAVSSGAHFGVHGRVVGSFLALLVAIAFFSIGVWSAGDALLGALHRLIGLPESDGVLAMIYAFFALLVLVICIYGFQFMLWVNKIAVWSATILFFVGIFAFKDTFNADFAGTVSLVNPDTFWPAFIGSTLLAMSNPISFGASIGDWARYIPDTTPKYRIIGATILAQLATLSPFLFGLATACIVAEHAPQYMADNNYIGGLLAVAPGWYFLPLAMIAFIGGFSTGTASLYGVGLDMSSLVPNIFTRAKATLVIGLVAVAFIFIGRFGFNLVQSVSTFAVLIVTCTTPWMVVLGLGLIVRRGFYHADDLQVFTRGLRGGAYWFHNGWNWRGLGAWIPSAVIGLCFVNIPGQFVGPLAGLAGDIDISLPVSLLLSAALYWTLLVICPEPREVYGPKGAFGLPSPHTLSLDAQKTIMRHIGR</sequence>
<dbReference type="GO" id="GO:0022857">
    <property type="term" value="F:transmembrane transporter activity"/>
    <property type="evidence" value="ECO:0007669"/>
    <property type="project" value="InterPro"/>
</dbReference>
<dbReference type="EMBL" id="UNOZ01000022">
    <property type="protein sequence ID" value="SYX90818.1"/>
    <property type="molecule type" value="Genomic_DNA"/>
</dbReference>
<evidence type="ECO:0000256" key="3">
    <source>
        <dbReference type="ARBA" id="ARBA00022448"/>
    </source>
</evidence>
<keyword evidence="3 7" id="KW-0813">Transport</keyword>
<feature type="transmembrane region" description="Helical" evidence="8">
    <location>
        <begin position="177"/>
        <end position="193"/>
    </location>
</feature>
<comment type="subcellular location">
    <subcellularLocation>
        <location evidence="1">Membrane</location>
        <topology evidence="1">Multi-pass membrane protein</topology>
    </subcellularLocation>
</comment>
<feature type="transmembrane region" description="Helical" evidence="8">
    <location>
        <begin position="107"/>
        <end position="128"/>
    </location>
</feature>
<evidence type="ECO:0000256" key="2">
    <source>
        <dbReference type="ARBA" id="ARBA00008974"/>
    </source>
</evidence>
<dbReference type="OrthoDB" id="9809167at2"/>
<comment type="similarity">
    <text evidence="2 7">Belongs to the purine-cytosine permease (2.A.39) family.</text>
</comment>
<evidence type="ECO:0000313" key="9">
    <source>
        <dbReference type="EMBL" id="SYX90818.1"/>
    </source>
</evidence>
<feature type="transmembrane region" description="Helical" evidence="8">
    <location>
        <begin position="343"/>
        <end position="363"/>
    </location>
</feature>
<feature type="transmembrane region" description="Helical" evidence="8">
    <location>
        <begin position="61"/>
        <end position="86"/>
    </location>
</feature>
<keyword evidence="4 8" id="KW-0812">Transmembrane</keyword>
<evidence type="ECO:0000256" key="1">
    <source>
        <dbReference type="ARBA" id="ARBA00004141"/>
    </source>
</evidence>
<evidence type="ECO:0000256" key="6">
    <source>
        <dbReference type="ARBA" id="ARBA00023136"/>
    </source>
</evidence>
<dbReference type="PANTHER" id="PTHR31806:SF1">
    <property type="entry name" value="PURINE-CYTOSINE PERMEASE FCY2-RELATED"/>
    <property type="match status" value="1"/>
</dbReference>
<gene>
    <name evidence="9" type="ORF">CCOS865_03085</name>
</gene>
<dbReference type="PANTHER" id="PTHR31806">
    <property type="entry name" value="PURINE-CYTOSINE PERMEASE FCY2-RELATED"/>
    <property type="match status" value="1"/>
</dbReference>
<keyword evidence="5 8" id="KW-1133">Transmembrane helix</keyword>
<evidence type="ECO:0000256" key="7">
    <source>
        <dbReference type="PIRNR" id="PIRNR002744"/>
    </source>
</evidence>
<dbReference type="Pfam" id="PF02133">
    <property type="entry name" value="Transp_cyt_pur"/>
    <property type="match status" value="1"/>
</dbReference>
<feature type="transmembrane region" description="Helical" evidence="8">
    <location>
        <begin position="213"/>
        <end position="235"/>
    </location>
</feature>
<dbReference type="PIRSF" id="PIRSF002744">
    <property type="entry name" value="Pur-cyt_permease"/>
    <property type="match status" value="1"/>
</dbReference>
<feature type="transmembrane region" description="Helical" evidence="8">
    <location>
        <begin position="423"/>
        <end position="444"/>
    </location>
</feature>
<feature type="transmembrane region" description="Helical" evidence="8">
    <location>
        <begin position="300"/>
        <end position="322"/>
    </location>
</feature>
<proteinExistence type="inferred from homology"/>
<dbReference type="InterPro" id="IPR026030">
    <property type="entry name" value="Pur-cyt_permease_Fcy2/21/22"/>
</dbReference>
<dbReference type="AlphaFoldDB" id="A0A383RWP9"/>
<dbReference type="Proteomes" id="UP000263595">
    <property type="component" value="Unassembled WGS sequence"/>
</dbReference>
<dbReference type="RefSeq" id="WP_119142403.1">
    <property type="nucleotide sequence ID" value="NZ_CBCSFL010000011.1"/>
</dbReference>
<keyword evidence="10" id="KW-1185">Reference proteome</keyword>
<evidence type="ECO:0000256" key="5">
    <source>
        <dbReference type="ARBA" id="ARBA00022989"/>
    </source>
</evidence>
<feature type="transmembrane region" description="Helical" evidence="8">
    <location>
        <begin position="256"/>
        <end position="280"/>
    </location>
</feature>
<feature type="transmembrane region" description="Helical" evidence="8">
    <location>
        <begin position="148"/>
        <end position="168"/>
    </location>
</feature>
<dbReference type="InterPro" id="IPR001248">
    <property type="entry name" value="Pur-cyt_permease"/>
</dbReference>
<keyword evidence="6 7" id="KW-0472">Membrane</keyword>
<feature type="transmembrane region" description="Helical" evidence="8">
    <location>
        <begin position="456"/>
        <end position="476"/>
    </location>
</feature>
<evidence type="ECO:0000256" key="4">
    <source>
        <dbReference type="ARBA" id="ARBA00022692"/>
    </source>
</evidence>
<accession>A0A383RWP9</accession>
<feature type="transmembrane region" description="Helical" evidence="8">
    <location>
        <begin position="369"/>
        <end position="390"/>
    </location>
</feature>
<organism evidence="9 10">
    <name type="scientific">Pseudomonas reidholzensis</name>
    <dbReference type="NCBI Taxonomy" id="1785162"/>
    <lineage>
        <taxon>Bacteria</taxon>
        <taxon>Pseudomonadati</taxon>
        <taxon>Pseudomonadota</taxon>
        <taxon>Gammaproteobacteria</taxon>
        <taxon>Pseudomonadales</taxon>
        <taxon>Pseudomonadaceae</taxon>
        <taxon>Pseudomonas</taxon>
    </lineage>
</organism>